<accession>Q170J4</accession>
<protein>
    <submittedName>
        <fullName evidence="1">AAEL007905-PA</fullName>
    </submittedName>
</protein>
<dbReference type="HOGENOM" id="CLU_1556533_0_0_1"/>
<reference evidence="1" key="3">
    <citation type="submission" date="2012-09" db="EMBL/GenBank/DDBJ databases">
        <authorList>
            <consortium name="VectorBase"/>
        </authorList>
    </citation>
    <scope>NUCLEOTIDE SEQUENCE</scope>
    <source>
        <strain evidence="1">Liverpool</strain>
    </source>
</reference>
<reference evidence="1" key="2">
    <citation type="journal article" date="2007" name="Science">
        <title>Genome sequence of Aedes aegypti, a major arbovirus vector.</title>
        <authorList>
            <person name="Nene V."/>
            <person name="Wortman J.R."/>
            <person name="Lawson D."/>
            <person name="Haas B."/>
            <person name="Kodira C."/>
            <person name="Tu Z.J."/>
            <person name="Loftus B."/>
            <person name="Xi Z."/>
            <person name="Megy K."/>
            <person name="Grabherr M."/>
            <person name="Ren Q."/>
            <person name="Zdobnov E.M."/>
            <person name="Lobo N.F."/>
            <person name="Campbell K.S."/>
            <person name="Brown S.E."/>
            <person name="Bonaldo M.F."/>
            <person name="Zhu J."/>
            <person name="Sinkins S.P."/>
            <person name="Hogenkamp D.G."/>
            <person name="Amedeo P."/>
            <person name="Arensburger P."/>
            <person name="Atkinson P.W."/>
            <person name="Bidwell S."/>
            <person name="Biedler J."/>
            <person name="Birney E."/>
            <person name="Bruggner R.V."/>
            <person name="Costas J."/>
            <person name="Coy M.R."/>
            <person name="Crabtree J."/>
            <person name="Crawford M."/>
            <person name="Debruyn B."/>
            <person name="Decaprio D."/>
            <person name="Eiglmeier K."/>
            <person name="Eisenstadt E."/>
            <person name="El-Dorry H."/>
            <person name="Gelbart W.M."/>
            <person name="Gomes S.L."/>
            <person name="Hammond M."/>
            <person name="Hannick L.I."/>
            <person name="Hogan J.R."/>
            <person name="Holmes M.H."/>
            <person name="Jaffe D."/>
            <person name="Johnston J.S."/>
            <person name="Kennedy R.C."/>
            <person name="Koo H."/>
            <person name="Kravitz S."/>
            <person name="Kriventseva E.V."/>
            <person name="Kulp D."/>
            <person name="Labutti K."/>
            <person name="Lee E."/>
            <person name="Li S."/>
            <person name="Lovin D.D."/>
            <person name="Mao C."/>
            <person name="Mauceli E."/>
            <person name="Menck C.F."/>
            <person name="Miller J.R."/>
            <person name="Montgomery P."/>
            <person name="Mori A."/>
            <person name="Nascimento A.L."/>
            <person name="Naveira H.F."/>
            <person name="Nusbaum C."/>
            <person name="O'leary S."/>
            <person name="Orvis J."/>
            <person name="Pertea M."/>
            <person name="Quesneville H."/>
            <person name="Reidenbach K.R."/>
            <person name="Rogers Y.H."/>
            <person name="Roth C.W."/>
            <person name="Schneider J.R."/>
            <person name="Schatz M."/>
            <person name="Shumway M."/>
            <person name="Stanke M."/>
            <person name="Stinson E.O."/>
            <person name="Tubio J.M."/>
            <person name="Vanzee J.P."/>
            <person name="Verjovski-Almeida S."/>
            <person name="Werner D."/>
            <person name="White O."/>
            <person name="Wyder S."/>
            <person name="Zeng Q."/>
            <person name="Zhao Q."/>
            <person name="Zhao Y."/>
            <person name="Hill C.A."/>
            <person name="Raikhel A.S."/>
            <person name="Soares M.B."/>
            <person name="Knudson D.L."/>
            <person name="Lee N.H."/>
            <person name="Galagan J."/>
            <person name="Salzberg S.L."/>
            <person name="Paulsen I.T."/>
            <person name="Dimopoulos G."/>
            <person name="Collins F.H."/>
            <person name="Birren B."/>
            <person name="Fraser-Liggett C.M."/>
            <person name="Severson D.W."/>
        </authorList>
    </citation>
    <scope>NUCLEOTIDE SEQUENCE [LARGE SCALE GENOMIC DNA]</scope>
    <source>
        <strain evidence="1">Liverpool</strain>
    </source>
</reference>
<dbReference type="Proteomes" id="UP000682892">
    <property type="component" value="Chromosome 3"/>
</dbReference>
<reference evidence="1" key="1">
    <citation type="submission" date="2005-10" db="EMBL/GenBank/DDBJ databases">
        <authorList>
            <person name="Loftus B.J."/>
            <person name="Nene V.M."/>
            <person name="Hannick L.I."/>
            <person name="Bidwell S."/>
            <person name="Haas B."/>
            <person name="Amedeo P."/>
            <person name="Orvis J."/>
            <person name="Wortman J.R."/>
            <person name="White O.R."/>
            <person name="Salzberg S."/>
            <person name="Shumway M."/>
            <person name="Koo H."/>
            <person name="Zhao Y."/>
            <person name="Holmes M."/>
            <person name="Miller J."/>
            <person name="Schatz M."/>
            <person name="Pop M."/>
            <person name="Pai G."/>
            <person name="Utterback T."/>
            <person name="Rogers Y.-H."/>
            <person name="Kravitz S."/>
            <person name="Fraser C.M."/>
        </authorList>
    </citation>
    <scope>NUCLEOTIDE SEQUENCE</scope>
    <source>
        <strain evidence="1">Liverpool</strain>
    </source>
</reference>
<proteinExistence type="predicted"/>
<organism evidence="1 2">
    <name type="scientific">Aedes aegypti</name>
    <name type="common">Yellowfever mosquito</name>
    <name type="synonym">Culex aegypti</name>
    <dbReference type="NCBI Taxonomy" id="7159"/>
    <lineage>
        <taxon>Eukaryota</taxon>
        <taxon>Metazoa</taxon>
        <taxon>Ecdysozoa</taxon>
        <taxon>Arthropoda</taxon>
        <taxon>Hexapoda</taxon>
        <taxon>Insecta</taxon>
        <taxon>Pterygota</taxon>
        <taxon>Neoptera</taxon>
        <taxon>Endopterygota</taxon>
        <taxon>Diptera</taxon>
        <taxon>Nematocera</taxon>
        <taxon>Culicoidea</taxon>
        <taxon>Culicidae</taxon>
        <taxon>Culicinae</taxon>
        <taxon>Aedini</taxon>
        <taxon>Aedes</taxon>
        <taxon>Stegomyia</taxon>
    </lineage>
</organism>
<name>Q170J4_AEDAE</name>
<dbReference type="PaxDb" id="7159-AAEL007905-PA"/>
<dbReference type="EMBL" id="CH477473">
    <property type="protein sequence ID" value="EAT40347.1"/>
    <property type="molecule type" value="Genomic_DNA"/>
</dbReference>
<evidence type="ECO:0000313" key="2">
    <source>
        <dbReference type="Proteomes" id="UP000682892"/>
    </source>
</evidence>
<sequence>MAFINSTVTIKKTIISIIILVCFARESGDVDFGCPLRKAQVEFTLYINHIKITYVCFLVSFFEFLCSVNYVIPKPLAEPESSSLSYKTKKVHFQVVNRNNLFGLVGKLSFRRACVKRVQFVLRCPILVPNGFDPLETKRTWKEREGALPWPETVVVQVCYTKMPYTTRSSFY</sequence>
<dbReference type="AlphaFoldDB" id="Q170J4"/>
<gene>
    <name evidence="1" type="ORF">AaeL_AAEL007905</name>
</gene>
<evidence type="ECO:0000313" key="1">
    <source>
        <dbReference type="EMBL" id="EAT40347.1"/>
    </source>
</evidence>